<dbReference type="Proteomes" id="UP000027734">
    <property type="component" value="Unassembled WGS sequence"/>
</dbReference>
<feature type="signal peptide" evidence="1">
    <location>
        <begin position="1"/>
        <end position="20"/>
    </location>
</feature>
<protein>
    <recommendedName>
        <fullName evidence="4">Dihydroxy-acid dehydratase</fullName>
    </recommendedName>
</protein>
<evidence type="ECO:0000313" key="2">
    <source>
        <dbReference type="EMBL" id="KEJ91048.1"/>
    </source>
</evidence>
<evidence type="ECO:0000256" key="1">
    <source>
        <dbReference type="SAM" id="SignalP"/>
    </source>
</evidence>
<evidence type="ECO:0000313" key="3">
    <source>
        <dbReference type="Proteomes" id="UP000027734"/>
    </source>
</evidence>
<dbReference type="PROSITE" id="PS51257">
    <property type="entry name" value="PROKAR_LIPOPROTEIN"/>
    <property type="match status" value="1"/>
</dbReference>
<accession>A0A073IL77</accession>
<gene>
    <name evidence="2" type="ORF">DSW25_00745</name>
</gene>
<comment type="caution">
    <text evidence="2">The sequence shown here is derived from an EMBL/GenBank/DDBJ whole genome shotgun (WGS) entry which is preliminary data.</text>
</comment>
<dbReference type="OrthoDB" id="7829925at2"/>
<evidence type="ECO:0008006" key="4">
    <source>
        <dbReference type="Google" id="ProtNLM"/>
    </source>
</evidence>
<name>A0A073IL77_9RHOB</name>
<dbReference type="RefSeq" id="WP_025058849.1">
    <property type="nucleotide sequence ID" value="NZ_JAMC01000001.1"/>
</dbReference>
<keyword evidence="3" id="KW-1185">Reference proteome</keyword>
<dbReference type="EMBL" id="JAMC01000001">
    <property type="protein sequence ID" value="KEJ91048.1"/>
    <property type="molecule type" value="Genomic_DNA"/>
</dbReference>
<dbReference type="AlphaFoldDB" id="A0A073IL77"/>
<keyword evidence="1" id="KW-0732">Signal</keyword>
<organism evidence="2 3">
    <name type="scientific">Sulfitobacter donghicola DSW-25 = KCTC 12864 = JCM 14565</name>
    <dbReference type="NCBI Taxonomy" id="1300350"/>
    <lineage>
        <taxon>Bacteria</taxon>
        <taxon>Pseudomonadati</taxon>
        <taxon>Pseudomonadota</taxon>
        <taxon>Alphaproteobacteria</taxon>
        <taxon>Rhodobacterales</taxon>
        <taxon>Roseobacteraceae</taxon>
        <taxon>Sulfitobacter</taxon>
    </lineage>
</organism>
<reference evidence="2 3" key="1">
    <citation type="submission" date="2014-01" db="EMBL/GenBank/DDBJ databases">
        <title>Sulfitobacter donghicola JCM 14565 Genome Sequencing.</title>
        <authorList>
            <person name="Lai Q."/>
            <person name="Hong Z."/>
        </authorList>
    </citation>
    <scope>NUCLEOTIDE SEQUENCE [LARGE SCALE GENOMIC DNA]</scope>
    <source>
        <strain evidence="2 3">JCM 14565</strain>
    </source>
</reference>
<dbReference type="eggNOG" id="ENOG503390G">
    <property type="taxonomic scope" value="Bacteria"/>
</dbReference>
<dbReference type="STRING" id="1300350.Z948_1439"/>
<feature type="chain" id="PRO_5001689805" description="Dihydroxy-acid dehydratase" evidence="1">
    <location>
        <begin position="21"/>
        <end position="200"/>
    </location>
</feature>
<proteinExistence type="predicted"/>
<sequence length="200" mass="20673">MTTWTSKSFAALSIFTLLSACDVVDTSTGLLANLAPPEDSTSSAPLTQAQMMRGKVTLVPPSGYCIDAASLSQSFAIMARCDKLGAKTGETGAVAGLLTVSLSRKGTNTPQPTPQEFATAGGLAVPSNIQQGGEHTVFKTSGTAPSPDLSSDHWRSIGQVGDFSMSAALYGPKGQRAISDEGIGVLEEMIKRSTQETNAS</sequence>